<dbReference type="AlphaFoldDB" id="A0A3B0TQ91"/>
<dbReference type="InterPro" id="IPR058512">
    <property type="entry name" value="DUF8199"/>
</dbReference>
<reference evidence="1" key="1">
    <citation type="submission" date="2018-06" db="EMBL/GenBank/DDBJ databases">
        <authorList>
            <person name="Zhirakovskaya E."/>
        </authorList>
    </citation>
    <scope>NUCLEOTIDE SEQUENCE</scope>
</reference>
<sequence>MVKKASHIVLATLLIVITTGMTVSKHYCGNDLKSITVSSGQHSCCETPSGCCHDESQIIQIKDYFSVCTLCFDFTQLAVILPVIVDNRNNSLQCELKTENINSPPPKIQTVLSSLQTYLL</sequence>
<accession>A0A3B0TQ91</accession>
<dbReference type="InterPro" id="IPR058060">
    <property type="entry name" value="HYC_CC_PP"/>
</dbReference>
<protein>
    <submittedName>
        <fullName evidence="1">Uncharacterized protein</fullName>
    </submittedName>
</protein>
<gene>
    <name evidence="1" type="ORF">MNBD_BACTEROID01-1143</name>
</gene>
<organism evidence="1">
    <name type="scientific">hydrothermal vent metagenome</name>
    <dbReference type="NCBI Taxonomy" id="652676"/>
    <lineage>
        <taxon>unclassified sequences</taxon>
        <taxon>metagenomes</taxon>
        <taxon>ecological metagenomes</taxon>
    </lineage>
</organism>
<dbReference type="EMBL" id="UOEP01000128">
    <property type="protein sequence ID" value="VAW20791.1"/>
    <property type="molecule type" value="Genomic_DNA"/>
</dbReference>
<evidence type="ECO:0000313" key="1">
    <source>
        <dbReference type="EMBL" id="VAW20791.1"/>
    </source>
</evidence>
<dbReference type="NCBIfam" id="NF047658">
    <property type="entry name" value="HYC_CC_PP"/>
    <property type="match status" value="1"/>
</dbReference>
<name>A0A3B0TQ91_9ZZZZ</name>
<proteinExistence type="predicted"/>
<dbReference type="Pfam" id="PF26622">
    <property type="entry name" value="DUF8199"/>
    <property type="match status" value="1"/>
</dbReference>